<protein>
    <submittedName>
        <fullName evidence="2">Uncharacterized protein</fullName>
    </submittedName>
</protein>
<accession>A0A0G1WF45</accession>
<feature type="transmembrane region" description="Helical" evidence="1">
    <location>
        <begin position="95"/>
        <end position="117"/>
    </location>
</feature>
<evidence type="ECO:0000313" key="2">
    <source>
        <dbReference type="EMBL" id="KKU80840.1"/>
    </source>
</evidence>
<feature type="transmembrane region" description="Helical" evidence="1">
    <location>
        <begin position="123"/>
        <end position="146"/>
    </location>
</feature>
<dbReference type="AlphaFoldDB" id="A0A0G1WF45"/>
<feature type="transmembrane region" description="Helical" evidence="1">
    <location>
        <begin position="52"/>
        <end position="74"/>
    </location>
</feature>
<keyword evidence="1" id="KW-1133">Transmembrane helix</keyword>
<gene>
    <name evidence="2" type="ORF">UY08_C0008G0007</name>
</gene>
<dbReference type="EMBL" id="LCOQ01000008">
    <property type="protein sequence ID" value="KKU80840.1"/>
    <property type="molecule type" value="Genomic_DNA"/>
</dbReference>
<comment type="caution">
    <text evidence="2">The sequence shown here is derived from an EMBL/GenBank/DDBJ whole genome shotgun (WGS) entry which is preliminary data.</text>
</comment>
<keyword evidence="1" id="KW-0812">Transmembrane</keyword>
<sequence length="163" mass="16354">MSSESLKLPAVTRGLPNVRNSICASKHSPCATWVFVGIKSSRGVVLLHGGKVAVTVGVLVGLAVAVAVILAVGLDGWTALVGVRTVAGPAWPEAFACSLCDSSFLVGLGVVVAGRGVGCTVGVLVGTCGVPTVAGVAVGALLFCSLSRRVGLICLRFWANNAL</sequence>
<keyword evidence="1" id="KW-0472">Membrane</keyword>
<reference evidence="2 3" key="1">
    <citation type="journal article" date="2015" name="Nature">
        <title>rRNA introns, odd ribosomes, and small enigmatic genomes across a large radiation of phyla.</title>
        <authorList>
            <person name="Brown C.T."/>
            <person name="Hug L.A."/>
            <person name="Thomas B.C."/>
            <person name="Sharon I."/>
            <person name="Castelle C.J."/>
            <person name="Singh A."/>
            <person name="Wilkins M.J."/>
            <person name="Williams K.H."/>
            <person name="Banfield J.F."/>
        </authorList>
    </citation>
    <scope>NUCLEOTIDE SEQUENCE [LARGE SCALE GENOMIC DNA]</scope>
</reference>
<name>A0A0G1WF45_9BACT</name>
<organism evidence="2 3">
    <name type="scientific">Candidatus Gottesmanbacteria bacterium GW2011_GWA1_47_8</name>
    <dbReference type="NCBI Taxonomy" id="1618438"/>
    <lineage>
        <taxon>Bacteria</taxon>
        <taxon>Candidatus Gottesmaniibacteriota</taxon>
    </lineage>
</organism>
<dbReference type="Proteomes" id="UP000034212">
    <property type="component" value="Unassembled WGS sequence"/>
</dbReference>
<proteinExistence type="predicted"/>
<evidence type="ECO:0000256" key="1">
    <source>
        <dbReference type="SAM" id="Phobius"/>
    </source>
</evidence>
<evidence type="ECO:0000313" key="3">
    <source>
        <dbReference type="Proteomes" id="UP000034212"/>
    </source>
</evidence>